<comment type="subunit">
    <text evidence="9">Component of the nuclear pore complex (NPC).</text>
</comment>
<dbReference type="GO" id="GO:0017056">
    <property type="term" value="F:structural constituent of nuclear pore"/>
    <property type="evidence" value="ECO:0007669"/>
    <property type="project" value="TreeGrafter"/>
</dbReference>
<keyword evidence="6 9" id="KW-0811">Translocation</keyword>
<feature type="compositionally biased region" description="Polar residues" evidence="10">
    <location>
        <begin position="120"/>
        <end position="129"/>
    </location>
</feature>
<dbReference type="PANTHER" id="PTHR13373:SF21">
    <property type="entry name" value="NUCLEAR PORE COMPLEX PROTEIN NUP85"/>
    <property type="match status" value="1"/>
</dbReference>
<feature type="region of interest" description="Disordered" evidence="10">
    <location>
        <begin position="1"/>
        <end position="233"/>
    </location>
</feature>
<proteinExistence type="inferred from homology"/>
<keyword evidence="5 9" id="KW-0653">Protein transport</keyword>
<feature type="compositionally biased region" description="Low complexity" evidence="10">
    <location>
        <begin position="62"/>
        <end position="72"/>
    </location>
</feature>
<sequence>MSWTVPLSSSPLAPSTPGSGQRATNIFANSPSGLPSNPSTTPAGPPPSSVGSFTPADPPPSSILGSSQLGSGKTLFKANPSASANTGSRRSVNPFSQSIDEDKLARFLDKSGGFDFGDSNGASTKQTFGLPSGKHNLKPTRDSDEEDYEDEEEDYDHEEEDYDEDEDEDEEDEGAEDGATMDPASGKALVDAGSTTQSALTKSPANGSTSEYGSSIMEGKSRGVKRSRGGAMIPPASTRIAKELTEPGQESEIPSIVTNMASRSRVARLEGSDDLIIGTESILLKELYRTKIMGEVPETVLDAGLPNATESLCNFWRASRDRGLANIPPRPEAVLGIGPDQKAPPLHKAIFVSTLLLQLHHPPTAKGKQALAVARLNRLSTSAKFPQDIQLPSNPTALPKVLLNWLDDNHNHYRHTVDEVQQYGPSPTGHGSFWDIVMHLTLRGKLAEVGRLLKRSNFQHTRTARDDGHGTGGYHGVQIKNIGRVVNRAVQVLEHCPSWQEDNWNIAGNEWFLFRKRTEQAMDDLTTFAEGRDRDMDESESAFEASNFGLRRTNMGLSKSARKAESKVPWTIYQNLKTMYGILLGGTTEIVSCSQDWVEATVGLTAWWDGDSAEDVAVGSLTMSRSSLRHSEARGRRLVDVNAAAAYIQRLASAFKHVTNDANEGSFQVESINQVELALASVFQGNVEGVIGILRGWSLPITSAVAEISSAGGWFGPGSGEMADLHDDLISMSTFQQRQPTKLVTRDSISVEYAEALSARERLQPSQGATIYEGWELSMSVLNRLDDKGIAAQRIGEMLERLPVYSDERMDKVLRICQIYGKAGEARNITERYADHVTETTDNYGTALTYYARAHCKKKVKDVLDLLISLSLVQSIAFPALKLLDPNLHALVFTPERSLGQLALVDPEAAEMLHAHLTGYATLRKFYDLRDAEVVLGEGEKPRLRPIARKNAAATALLAVISSAADSIHGGLYDENRDSIVQVDGLLALLGEAMVFVNQPKSLLSLPQCFTLLRAIEDLQTVTSGVYAQCEEFFRSTLSAFDGQGAPASPRELLKKTMSSMTSAGSFSLVGSSMLDSASSAASGSRALIKPGKEERRGWDWRRGLEKDAKGEDVLRILRLGLAKDIARHWVMDEGA</sequence>
<evidence type="ECO:0000256" key="8">
    <source>
        <dbReference type="ARBA" id="ARBA00023242"/>
    </source>
</evidence>
<feature type="compositionally biased region" description="Polar residues" evidence="10">
    <location>
        <begin position="21"/>
        <end position="34"/>
    </location>
</feature>
<keyword evidence="3 9" id="KW-0813">Transport</keyword>
<dbReference type="EMBL" id="JASNWA010000007">
    <property type="protein sequence ID" value="KAK3173751.1"/>
    <property type="molecule type" value="Genomic_DNA"/>
</dbReference>
<dbReference type="InterPro" id="IPR011502">
    <property type="entry name" value="Nucleoporin_Nup85"/>
</dbReference>
<feature type="compositionally biased region" description="Polar residues" evidence="10">
    <location>
        <begin position="80"/>
        <end position="98"/>
    </location>
</feature>
<gene>
    <name evidence="11" type="ORF">OEA41_007083</name>
</gene>
<evidence type="ECO:0000256" key="3">
    <source>
        <dbReference type="ARBA" id="ARBA00022448"/>
    </source>
</evidence>
<dbReference type="Pfam" id="PF07575">
    <property type="entry name" value="Nucleopor_Nup85"/>
    <property type="match status" value="1"/>
</dbReference>
<dbReference type="GO" id="GO:0031080">
    <property type="term" value="C:nuclear pore outer ring"/>
    <property type="evidence" value="ECO:0007669"/>
    <property type="project" value="TreeGrafter"/>
</dbReference>
<comment type="caution">
    <text evidence="11">The sequence shown here is derived from an EMBL/GenBank/DDBJ whole genome shotgun (WGS) entry which is preliminary data.</text>
</comment>
<evidence type="ECO:0000256" key="7">
    <source>
        <dbReference type="ARBA" id="ARBA00023132"/>
    </source>
</evidence>
<keyword evidence="8 9" id="KW-0539">Nucleus</keyword>
<dbReference type="Proteomes" id="UP001276659">
    <property type="component" value="Unassembled WGS sequence"/>
</dbReference>
<organism evidence="11 12">
    <name type="scientific">Lepraria neglecta</name>
    <dbReference type="NCBI Taxonomy" id="209136"/>
    <lineage>
        <taxon>Eukaryota</taxon>
        <taxon>Fungi</taxon>
        <taxon>Dikarya</taxon>
        <taxon>Ascomycota</taxon>
        <taxon>Pezizomycotina</taxon>
        <taxon>Lecanoromycetes</taxon>
        <taxon>OSLEUM clade</taxon>
        <taxon>Lecanoromycetidae</taxon>
        <taxon>Lecanorales</taxon>
        <taxon>Lecanorineae</taxon>
        <taxon>Stereocaulaceae</taxon>
        <taxon>Lepraria</taxon>
    </lineage>
</organism>
<evidence type="ECO:0000256" key="10">
    <source>
        <dbReference type="SAM" id="MobiDB-lite"/>
    </source>
</evidence>
<feature type="compositionally biased region" description="Basic and acidic residues" evidence="10">
    <location>
        <begin position="100"/>
        <end position="109"/>
    </location>
</feature>
<comment type="function">
    <text evidence="9">Functions as a component of the nuclear pore complex (NPC).</text>
</comment>
<dbReference type="PANTHER" id="PTHR13373">
    <property type="entry name" value="FROUNT PROTEIN-RELATED"/>
    <property type="match status" value="1"/>
</dbReference>
<feature type="compositionally biased region" description="Polar residues" evidence="10">
    <location>
        <begin position="193"/>
        <end position="213"/>
    </location>
</feature>
<comment type="subcellular location">
    <subcellularLocation>
        <location evidence="1 9">Nucleus</location>
        <location evidence="1 9">Nuclear pore complex</location>
    </subcellularLocation>
</comment>
<evidence type="ECO:0000256" key="6">
    <source>
        <dbReference type="ARBA" id="ARBA00023010"/>
    </source>
</evidence>
<evidence type="ECO:0000256" key="1">
    <source>
        <dbReference type="ARBA" id="ARBA00004567"/>
    </source>
</evidence>
<feature type="compositionally biased region" description="Acidic residues" evidence="10">
    <location>
        <begin position="143"/>
        <end position="176"/>
    </location>
</feature>
<keyword evidence="12" id="KW-1185">Reference proteome</keyword>
<evidence type="ECO:0000313" key="11">
    <source>
        <dbReference type="EMBL" id="KAK3173751.1"/>
    </source>
</evidence>
<evidence type="ECO:0000256" key="4">
    <source>
        <dbReference type="ARBA" id="ARBA00022816"/>
    </source>
</evidence>
<comment type="similarity">
    <text evidence="2 9">Belongs to the nucleoporin Nup85 family.</text>
</comment>
<keyword evidence="9" id="KW-0472">Membrane</keyword>
<evidence type="ECO:0000256" key="5">
    <source>
        <dbReference type="ARBA" id="ARBA00022927"/>
    </source>
</evidence>
<name>A0AAD9Z9Z1_9LECA</name>
<dbReference type="AlphaFoldDB" id="A0AAD9Z9Z1"/>
<keyword evidence="4 9" id="KW-0509">mRNA transport</keyword>
<evidence type="ECO:0000256" key="2">
    <source>
        <dbReference type="ARBA" id="ARBA00005573"/>
    </source>
</evidence>
<dbReference type="GO" id="GO:0006606">
    <property type="term" value="P:protein import into nucleus"/>
    <property type="evidence" value="ECO:0007669"/>
    <property type="project" value="TreeGrafter"/>
</dbReference>
<protein>
    <recommendedName>
        <fullName evidence="9">Nuclear pore complex protein Nup85</fullName>
    </recommendedName>
</protein>
<evidence type="ECO:0000313" key="12">
    <source>
        <dbReference type="Proteomes" id="UP001276659"/>
    </source>
</evidence>
<feature type="compositionally biased region" description="Low complexity" evidence="10">
    <location>
        <begin position="1"/>
        <end position="20"/>
    </location>
</feature>
<dbReference type="GO" id="GO:0031965">
    <property type="term" value="C:nuclear membrane"/>
    <property type="evidence" value="ECO:0007669"/>
    <property type="project" value="UniProtKB-UniRule"/>
</dbReference>
<evidence type="ECO:0000256" key="9">
    <source>
        <dbReference type="RuleBase" id="RU365073"/>
    </source>
</evidence>
<reference evidence="11" key="1">
    <citation type="submission" date="2022-11" db="EMBL/GenBank/DDBJ databases">
        <title>Chromosomal genome sequence assembly and mating type (MAT) locus characterization of the leprose asexual lichenized fungus Lepraria neglecta (Nyl.) Erichsen.</title>
        <authorList>
            <person name="Allen J.L."/>
            <person name="Pfeffer B."/>
        </authorList>
    </citation>
    <scope>NUCLEOTIDE SEQUENCE</scope>
    <source>
        <strain evidence="11">Allen 5258</strain>
    </source>
</reference>
<dbReference type="GO" id="GO:0045893">
    <property type="term" value="P:positive regulation of DNA-templated transcription"/>
    <property type="evidence" value="ECO:0007669"/>
    <property type="project" value="TreeGrafter"/>
</dbReference>
<dbReference type="GO" id="GO:0006406">
    <property type="term" value="P:mRNA export from nucleus"/>
    <property type="evidence" value="ECO:0007669"/>
    <property type="project" value="TreeGrafter"/>
</dbReference>
<accession>A0AAD9Z9Z1</accession>
<keyword evidence="7 9" id="KW-0906">Nuclear pore complex</keyword>